<evidence type="ECO:0000313" key="1">
    <source>
        <dbReference type="EMBL" id="JAA89457.1"/>
    </source>
</evidence>
<proteinExistence type="predicted"/>
<protein>
    <submittedName>
        <fullName evidence="1">Uncharacterized protein</fullName>
    </submittedName>
</protein>
<feature type="non-terminal residue" evidence="1">
    <location>
        <position position="80"/>
    </location>
</feature>
<organism evidence="1">
    <name type="scientific">Pararge aegeria</name>
    <name type="common">speckled wood butterfly</name>
    <dbReference type="NCBI Taxonomy" id="116150"/>
    <lineage>
        <taxon>Eukaryota</taxon>
        <taxon>Metazoa</taxon>
        <taxon>Ecdysozoa</taxon>
        <taxon>Arthropoda</taxon>
        <taxon>Hexapoda</taxon>
        <taxon>Insecta</taxon>
        <taxon>Pterygota</taxon>
        <taxon>Neoptera</taxon>
        <taxon>Endopterygota</taxon>
        <taxon>Lepidoptera</taxon>
        <taxon>Glossata</taxon>
        <taxon>Ditrysia</taxon>
        <taxon>Papilionoidea</taxon>
        <taxon>Nymphalidae</taxon>
        <taxon>Satyrinae</taxon>
        <taxon>Satyrini</taxon>
        <taxon>Parargina</taxon>
        <taxon>Pararge</taxon>
    </lineage>
</organism>
<dbReference type="EMBL" id="GAIX01003103">
    <property type="protein sequence ID" value="JAA89457.1"/>
    <property type="molecule type" value="Transcribed_RNA"/>
</dbReference>
<name>S4PYL0_9NEOP</name>
<accession>S4PYL0</accession>
<reference evidence="1" key="2">
    <citation type="submission" date="2013-05" db="EMBL/GenBank/DDBJ databases">
        <authorList>
            <person name="Carter J.-M."/>
            <person name="Baker S.C."/>
            <person name="Pink R."/>
            <person name="Carter D.R.F."/>
            <person name="Collins A."/>
            <person name="Tomlin J."/>
            <person name="Gibbs M."/>
            <person name="Breuker C.J."/>
        </authorList>
    </citation>
    <scope>NUCLEOTIDE SEQUENCE</scope>
    <source>
        <tissue evidence="1">Ovary</tissue>
    </source>
</reference>
<dbReference type="AlphaFoldDB" id="S4PYL0"/>
<reference evidence="1" key="1">
    <citation type="journal article" date="2013" name="BMC Genomics">
        <title>Unscrambling butterfly oogenesis.</title>
        <authorList>
            <person name="Carter J.M."/>
            <person name="Baker S.C."/>
            <person name="Pink R."/>
            <person name="Carter D.R."/>
            <person name="Collins A."/>
            <person name="Tomlin J."/>
            <person name="Gibbs M."/>
            <person name="Breuker C.J."/>
        </authorList>
    </citation>
    <scope>NUCLEOTIDE SEQUENCE</scope>
    <source>
        <tissue evidence="1">Ovary</tissue>
    </source>
</reference>
<sequence length="80" mass="9244">MLWIDAQRSRQHIGAFPASPVLLRRPFASRLAFVSKISIVIVFNLLLKVECVIVNSFITRCVYRCITFALLFLRRSFRSA</sequence>